<protein>
    <submittedName>
        <fullName evidence="1">Uncharacterized protein</fullName>
    </submittedName>
</protein>
<name>A0AAD3X5F2_MICMQ</name>
<reference evidence="1 2" key="1">
    <citation type="submission" date="2019-09" db="EMBL/GenBank/DDBJ databases">
        <title>Whole genome sequencing of Microbacterium maritypicum.</title>
        <authorList>
            <person name="Lenchi N."/>
        </authorList>
    </citation>
    <scope>NUCLEOTIDE SEQUENCE [LARGE SCALE GENOMIC DNA]</scope>
    <source>
        <strain evidence="1 2">DSM 12512</strain>
    </source>
</reference>
<comment type="caution">
    <text evidence="1">The sequence shown here is derived from an EMBL/GenBank/DDBJ whole genome shotgun (WGS) entry which is preliminary data.</text>
</comment>
<dbReference type="InterPro" id="IPR046196">
    <property type="entry name" value="DUF6228"/>
</dbReference>
<gene>
    <name evidence="1" type="ORF">F6W70_05275</name>
</gene>
<dbReference type="RefSeq" id="WP_151486084.1">
    <property type="nucleotide sequence ID" value="NZ_BAAAIN010000002.1"/>
</dbReference>
<dbReference type="Proteomes" id="UP000436027">
    <property type="component" value="Unassembled WGS sequence"/>
</dbReference>
<dbReference type="EMBL" id="WAAQ01000001">
    <property type="protein sequence ID" value="KAB1886840.1"/>
    <property type="molecule type" value="Genomic_DNA"/>
</dbReference>
<evidence type="ECO:0000313" key="1">
    <source>
        <dbReference type="EMBL" id="KAB1886840.1"/>
    </source>
</evidence>
<sequence>MATDEVSQAAGLGDTGMSLDFSDPQFDESGKLRSLQARLHGTRLDAQLTFYVWDVAEIVCYFRALDQDWRGWSGERQYESVEGDLVLSARHLGRIELSVTLTGEAARDISTHVGWTAQAIVGIEPGEELSLFVRDFDSLVARATE</sequence>
<proteinExistence type="predicted"/>
<dbReference type="Pfam" id="PF19739">
    <property type="entry name" value="DUF6228"/>
    <property type="match status" value="1"/>
</dbReference>
<evidence type="ECO:0000313" key="2">
    <source>
        <dbReference type="Proteomes" id="UP000436027"/>
    </source>
</evidence>
<dbReference type="AlphaFoldDB" id="A0AAD3X5F2"/>
<accession>A0AAD3X5F2</accession>
<organism evidence="1 2">
    <name type="scientific">Microbacterium maritypicum</name>
    <name type="common">Microbacterium liquefaciens</name>
    <dbReference type="NCBI Taxonomy" id="33918"/>
    <lineage>
        <taxon>Bacteria</taxon>
        <taxon>Bacillati</taxon>
        <taxon>Actinomycetota</taxon>
        <taxon>Actinomycetes</taxon>
        <taxon>Micrococcales</taxon>
        <taxon>Microbacteriaceae</taxon>
        <taxon>Microbacterium</taxon>
    </lineage>
</organism>